<dbReference type="PANTHER" id="PTHR35867:SF1">
    <property type="entry name" value="PROTEIN RSEC"/>
    <property type="match status" value="1"/>
</dbReference>
<keyword evidence="1" id="KW-0472">Membrane</keyword>
<keyword evidence="1" id="KW-0812">Transmembrane</keyword>
<evidence type="ECO:0000313" key="3">
    <source>
        <dbReference type="Proteomes" id="UP001594288"/>
    </source>
</evidence>
<accession>A0ABV6YPY6</accession>
<dbReference type="Pfam" id="PF04246">
    <property type="entry name" value="RseC_MucC"/>
    <property type="match status" value="1"/>
</dbReference>
<evidence type="ECO:0000256" key="1">
    <source>
        <dbReference type="SAM" id="Phobius"/>
    </source>
</evidence>
<reference evidence="2 3" key="1">
    <citation type="submission" date="2024-09" db="EMBL/GenBank/DDBJ databases">
        <authorList>
            <person name="D'Angelo T."/>
        </authorList>
    </citation>
    <scope>NUCLEOTIDE SEQUENCE [LARGE SCALE GENOMIC DNA]</scope>
    <source>
        <strain evidence="2">SAG AM-311-F02</strain>
    </source>
</reference>
<protein>
    <submittedName>
        <fullName evidence="2">SoxR reducing system RseC family protein</fullName>
    </submittedName>
</protein>
<gene>
    <name evidence="2" type="ORF">ACFL2Z_04435</name>
</gene>
<feature type="transmembrane region" description="Helical" evidence="1">
    <location>
        <begin position="94"/>
        <end position="120"/>
    </location>
</feature>
<dbReference type="Proteomes" id="UP001594288">
    <property type="component" value="Unassembled WGS sequence"/>
</dbReference>
<dbReference type="EMBL" id="JBHPEI010000073">
    <property type="protein sequence ID" value="MFC1800141.1"/>
    <property type="molecule type" value="Genomic_DNA"/>
</dbReference>
<organism evidence="2 3">
    <name type="scientific">Eiseniibacteriota bacterium</name>
    <dbReference type="NCBI Taxonomy" id="2212470"/>
    <lineage>
        <taxon>Bacteria</taxon>
        <taxon>Candidatus Eiseniibacteriota</taxon>
    </lineage>
</organism>
<keyword evidence="1" id="KW-1133">Transmembrane helix</keyword>
<proteinExistence type="predicted"/>
<dbReference type="InterPro" id="IPR007359">
    <property type="entry name" value="SigmaE_reg_RseC_MucC"/>
</dbReference>
<evidence type="ECO:0000313" key="2">
    <source>
        <dbReference type="EMBL" id="MFC1800141.1"/>
    </source>
</evidence>
<dbReference type="PANTHER" id="PTHR35867">
    <property type="entry name" value="PROTEIN RSEC"/>
    <property type="match status" value="1"/>
</dbReference>
<sequence>MRNIGRVVNLRDGLAEIALGRHAACESCGACLASLDPKQRTLLAANDRGAGIGDTVEIEVPPVRAVGAAFLLFIAPLSLGLAGAYLGYRIALGLGWPGAAVAIGCGCLAFMLSLLLLRFVERSGSRAKMARIVRILPDENETEGRR</sequence>
<feature type="transmembrane region" description="Helical" evidence="1">
    <location>
        <begin position="68"/>
        <end position="88"/>
    </location>
</feature>
<comment type="caution">
    <text evidence="2">The sequence shown here is derived from an EMBL/GenBank/DDBJ whole genome shotgun (WGS) entry which is preliminary data.</text>
</comment>
<name>A0ABV6YPY6_UNCEI</name>
<keyword evidence="3" id="KW-1185">Reference proteome</keyword>